<dbReference type="Gene3D" id="3.40.50.10310">
    <property type="entry name" value="Creatininase"/>
    <property type="match status" value="1"/>
</dbReference>
<sequence>MEKKVFHPEMNYSDFKENHFDKVILAVGSAENHGFHLPFGTDTLVAQALAMEVAKRVEGVLVLPPVPYGVSFHYQDFPFTLTLRPETLIEVLKDVLTSTIEQGINRIIIINGHDGNIAPLEVASRTIKVKYPDAVIAVLDAWWVKAGELLPKDTFEVWGGLGHAGEGESSIMLFLYPQFCRMENARGVVPELPEGPDIKWKFNELTPYGATGDPTKATAEKGQKMFEVLVDYVVSFIREMDREGWKYGLKKKI</sequence>
<evidence type="ECO:0000256" key="4">
    <source>
        <dbReference type="ARBA" id="ARBA00022833"/>
    </source>
</evidence>
<name>A0ABZ2YFF3_9BACT</name>
<evidence type="ECO:0000313" key="6">
    <source>
        <dbReference type="EMBL" id="WZL77053.1"/>
    </source>
</evidence>
<keyword evidence="4" id="KW-0862">Zinc</keyword>
<organism evidence="6 7">
    <name type="scientific">Thermatribacter velox</name>
    <dbReference type="NCBI Taxonomy" id="3039681"/>
    <lineage>
        <taxon>Bacteria</taxon>
        <taxon>Pseudomonadati</taxon>
        <taxon>Atribacterota</taxon>
        <taxon>Atribacteria</taxon>
        <taxon>Atribacterales</taxon>
        <taxon>Thermatribacteraceae</taxon>
        <taxon>Thermatribacter</taxon>
    </lineage>
</organism>
<protein>
    <submittedName>
        <fullName evidence="6">Creatininase family protein</fullName>
    </submittedName>
</protein>
<evidence type="ECO:0000256" key="5">
    <source>
        <dbReference type="ARBA" id="ARBA00024029"/>
    </source>
</evidence>
<comment type="cofactor">
    <cofactor evidence="1">
        <name>Zn(2+)</name>
        <dbReference type="ChEBI" id="CHEBI:29105"/>
    </cofactor>
</comment>
<reference evidence="6 7" key="1">
    <citation type="submission" date="2023-03" db="EMBL/GenBank/DDBJ databases">
        <title>Novel Species.</title>
        <authorList>
            <person name="Ma S."/>
        </authorList>
    </citation>
    <scope>NUCLEOTIDE SEQUENCE [LARGE SCALE GENOMIC DNA]</scope>
    <source>
        <strain evidence="6 7">B11</strain>
    </source>
</reference>
<gene>
    <name evidence="6" type="ORF">QBE54_04850</name>
</gene>
<dbReference type="EMBL" id="CP121689">
    <property type="protein sequence ID" value="WZL77053.1"/>
    <property type="molecule type" value="Genomic_DNA"/>
</dbReference>
<dbReference type="RefSeq" id="WP_369019219.1">
    <property type="nucleotide sequence ID" value="NZ_CP121689.1"/>
</dbReference>
<dbReference type="Pfam" id="PF02633">
    <property type="entry name" value="Creatininase"/>
    <property type="match status" value="1"/>
</dbReference>
<keyword evidence="3" id="KW-0378">Hydrolase</keyword>
<keyword evidence="7" id="KW-1185">Reference proteome</keyword>
<evidence type="ECO:0000256" key="2">
    <source>
        <dbReference type="ARBA" id="ARBA00022723"/>
    </source>
</evidence>
<evidence type="ECO:0000256" key="3">
    <source>
        <dbReference type="ARBA" id="ARBA00022801"/>
    </source>
</evidence>
<dbReference type="InterPro" id="IPR024087">
    <property type="entry name" value="Creatininase-like_sf"/>
</dbReference>
<dbReference type="SUPFAM" id="SSF102215">
    <property type="entry name" value="Creatininase"/>
    <property type="match status" value="1"/>
</dbReference>
<proteinExistence type="inferred from homology"/>
<keyword evidence="2" id="KW-0479">Metal-binding</keyword>
<evidence type="ECO:0000256" key="1">
    <source>
        <dbReference type="ARBA" id="ARBA00001947"/>
    </source>
</evidence>
<dbReference type="Proteomes" id="UP001461341">
    <property type="component" value="Chromosome"/>
</dbReference>
<accession>A0ABZ2YFF3</accession>
<dbReference type="InterPro" id="IPR003785">
    <property type="entry name" value="Creatininase/forma_Hydrolase"/>
</dbReference>
<comment type="similarity">
    <text evidence="5">Belongs to the creatininase superfamily.</text>
</comment>
<dbReference type="PANTHER" id="PTHR35005:SF1">
    <property type="entry name" value="2-AMINO-5-FORMYLAMINO-6-RIBOSYLAMINOPYRIMIDIN-4(3H)-ONE 5'-MONOPHOSPHATE DEFORMYLASE"/>
    <property type="match status" value="1"/>
</dbReference>
<evidence type="ECO:0000313" key="7">
    <source>
        <dbReference type="Proteomes" id="UP001461341"/>
    </source>
</evidence>
<dbReference type="PANTHER" id="PTHR35005">
    <property type="entry name" value="3-DEHYDRO-SCYLLO-INOSOSE HYDROLASE"/>
    <property type="match status" value="1"/>
</dbReference>